<feature type="compositionally biased region" description="Low complexity" evidence="5">
    <location>
        <begin position="523"/>
        <end position="541"/>
    </location>
</feature>
<keyword evidence="2" id="KW-0547">Nucleotide-binding</keyword>
<dbReference type="PROSITE" id="PS50011">
    <property type="entry name" value="PROTEIN_KINASE_DOM"/>
    <property type="match status" value="1"/>
</dbReference>
<feature type="region of interest" description="Disordered" evidence="5">
    <location>
        <begin position="554"/>
        <end position="675"/>
    </location>
</feature>
<dbReference type="Gene3D" id="3.30.200.20">
    <property type="entry name" value="Phosphorylase Kinase, domain 1"/>
    <property type="match status" value="1"/>
</dbReference>
<dbReference type="EMBL" id="CP012159">
    <property type="protein sequence ID" value="AKT38546.1"/>
    <property type="molecule type" value="Genomic_DNA"/>
</dbReference>
<sequence>MTHGEGSARLRPGERFLRFHILHVLGEGGLGVVYAALDGTKRCALKLVKAAWIDDEGQRRRLVREGALLELIRHPNMVEVHETGITREGIAWMRMELLEGATLRQVLRRHRRLSPAVAFTWLRQACHGVYQCHAMGVIHRDLKPENLFITRDGTVKVLDLGIAKLYGNPDTLDQQTHGTPLYMAPEQIRAEPASFATDVYALALMAYEIFAGHHPFKPPTHEYEVHAVYARQLLETPPSLVTCGAPVELAAVIRDALHKEPARRPCDALVLAERLNHALRASASLWPELSQPPGLEDLRTLIVATTGGGMASAGENGRASGERGPSPGAERRGCETERLPDAFRDPSCIEAVDGRHITLSPFAVTPPALRLARHETSRCSSTGPVISPASRCNEVRPEATRHVRFSEWIAGWWGPDEPCPAGRRGRVPLPCESELDASQPASQRLVQPARAGTPTTELLAIASAGAAAVIVLSALGVGVSVLVDHETVVAASPVVRRDWSREGPTTPLPAMDFQMPLSQSKLSAASTPSVQPTSSSPPSESLTYVEPELRLDFTSTPTTHTPAQFVIQSQADRTTIRTTASTAPSTRKEHTPLPSSLRAASAQNAKDSRRSKVPWKGSRGASALPQPQRTPHRLTPRSPSAPSAESSPATPETRSGPMTTTTKSPHTLVPPRPFE</sequence>
<evidence type="ECO:0000256" key="4">
    <source>
        <dbReference type="ARBA" id="ARBA00022840"/>
    </source>
</evidence>
<feature type="compositionally biased region" description="Polar residues" evidence="5">
    <location>
        <begin position="656"/>
        <end position="665"/>
    </location>
</feature>
<dbReference type="SUPFAM" id="SSF56112">
    <property type="entry name" value="Protein kinase-like (PK-like)"/>
    <property type="match status" value="1"/>
</dbReference>
<name>A0A0K1ECD6_CHOCO</name>
<evidence type="ECO:0000313" key="7">
    <source>
        <dbReference type="EMBL" id="AKT38546.1"/>
    </source>
</evidence>
<evidence type="ECO:0000256" key="2">
    <source>
        <dbReference type="ARBA" id="ARBA00022741"/>
    </source>
</evidence>
<keyword evidence="3" id="KW-0418">Kinase</keyword>
<proteinExistence type="predicted"/>
<dbReference type="InterPro" id="IPR011009">
    <property type="entry name" value="Kinase-like_dom_sf"/>
</dbReference>
<evidence type="ECO:0000256" key="1">
    <source>
        <dbReference type="ARBA" id="ARBA00022679"/>
    </source>
</evidence>
<dbReference type="PANTHER" id="PTHR43289:SF6">
    <property type="entry name" value="SERINE_THREONINE-PROTEIN KINASE NEKL-3"/>
    <property type="match status" value="1"/>
</dbReference>
<feature type="region of interest" description="Disordered" evidence="5">
    <location>
        <begin position="520"/>
        <end position="542"/>
    </location>
</feature>
<evidence type="ECO:0000256" key="3">
    <source>
        <dbReference type="ARBA" id="ARBA00022777"/>
    </source>
</evidence>
<dbReference type="PROSITE" id="PS00108">
    <property type="entry name" value="PROTEIN_KINASE_ST"/>
    <property type="match status" value="1"/>
</dbReference>
<dbReference type="Gene3D" id="1.10.510.10">
    <property type="entry name" value="Transferase(Phosphotransferase) domain 1"/>
    <property type="match status" value="1"/>
</dbReference>
<keyword evidence="1" id="KW-0808">Transferase</keyword>
<dbReference type="OrthoDB" id="5313151at2"/>
<gene>
    <name evidence="7" type="ORF">CMC5_026930</name>
</gene>
<dbReference type="InterPro" id="IPR000719">
    <property type="entry name" value="Prot_kinase_dom"/>
</dbReference>
<feature type="compositionally biased region" description="Polar residues" evidence="5">
    <location>
        <begin position="554"/>
        <end position="585"/>
    </location>
</feature>
<evidence type="ECO:0000256" key="5">
    <source>
        <dbReference type="SAM" id="MobiDB-lite"/>
    </source>
</evidence>
<keyword evidence="8" id="KW-1185">Reference proteome</keyword>
<evidence type="ECO:0000313" key="8">
    <source>
        <dbReference type="Proteomes" id="UP000067626"/>
    </source>
</evidence>
<keyword evidence="4" id="KW-0067">ATP-binding</keyword>
<organism evidence="7 8">
    <name type="scientific">Chondromyces crocatus</name>
    <dbReference type="NCBI Taxonomy" id="52"/>
    <lineage>
        <taxon>Bacteria</taxon>
        <taxon>Pseudomonadati</taxon>
        <taxon>Myxococcota</taxon>
        <taxon>Polyangia</taxon>
        <taxon>Polyangiales</taxon>
        <taxon>Polyangiaceae</taxon>
        <taxon>Chondromyces</taxon>
    </lineage>
</organism>
<dbReference type="Pfam" id="PF00069">
    <property type="entry name" value="Pkinase"/>
    <property type="match status" value="1"/>
</dbReference>
<dbReference type="RefSeq" id="WP_050430755.1">
    <property type="nucleotide sequence ID" value="NZ_CP012159.1"/>
</dbReference>
<protein>
    <recommendedName>
        <fullName evidence="6">Protein kinase domain-containing protein</fullName>
    </recommendedName>
</protein>
<dbReference type="KEGG" id="ccro:CMC5_026930"/>
<dbReference type="Proteomes" id="UP000067626">
    <property type="component" value="Chromosome"/>
</dbReference>
<feature type="region of interest" description="Disordered" evidence="5">
    <location>
        <begin position="309"/>
        <end position="334"/>
    </location>
</feature>
<dbReference type="InterPro" id="IPR008271">
    <property type="entry name" value="Ser/Thr_kinase_AS"/>
</dbReference>
<feature type="compositionally biased region" description="Low complexity" evidence="5">
    <location>
        <begin position="636"/>
        <end position="653"/>
    </location>
</feature>
<dbReference type="CDD" id="cd14014">
    <property type="entry name" value="STKc_PknB_like"/>
    <property type="match status" value="1"/>
</dbReference>
<dbReference type="GO" id="GO:0004674">
    <property type="term" value="F:protein serine/threonine kinase activity"/>
    <property type="evidence" value="ECO:0007669"/>
    <property type="project" value="TreeGrafter"/>
</dbReference>
<dbReference type="SMART" id="SM00220">
    <property type="entry name" value="S_TKc"/>
    <property type="match status" value="1"/>
</dbReference>
<accession>A0A0K1ECD6</accession>
<feature type="domain" description="Protein kinase" evidence="6">
    <location>
        <begin position="19"/>
        <end position="280"/>
    </location>
</feature>
<reference evidence="7 8" key="1">
    <citation type="submission" date="2015-07" db="EMBL/GenBank/DDBJ databases">
        <title>Genome analysis of myxobacterium Chondromyces crocatus Cm c5 reveals a high potential for natural compound synthesis and the genetic basis for the loss of fruiting body formation.</title>
        <authorList>
            <person name="Zaburannyi N."/>
            <person name="Bunk B."/>
            <person name="Maier J."/>
            <person name="Overmann J."/>
            <person name="Mueller R."/>
        </authorList>
    </citation>
    <scope>NUCLEOTIDE SEQUENCE [LARGE SCALE GENOMIC DNA]</scope>
    <source>
        <strain evidence="7 8">Cm c5</strain>
    </source>
</reference>
<dbReference type="GO" id="GO:0005524">
    <property type="term" value="F:ATP binding"/>
    <property type="evidence" value="ECO:0007669"/>
    <property type="project" value="UniProtKB-KW"/>
</dbReference>
<dbReference type="PANTHER" id="PTHR43289">
    <property type="entry name" value="MITOGEN-ACTIVATED PROTEIN KINASE KINASE KINASE 20-RELATED"/>
    <property type="match status" value="1"/>
</dbReference>
<evidence type="ECO:0000259" key="6">
    <source>
        <dbReference type="PROSITE" id="PS50011"/>
    </source>
</evidence>
<dbReference type="AlphaFoldDB" id="A0A0K1ECD6"/>